<evidence type="ECO:0000256" key="2">
    <source>
        <dbReference type="ARBA" id="ARBA00010136"/>
    </source>
</evidence>
<feature type="domain" description="Aminopeptidase N-like N-terminal" evidence="13">
    <location>
        <begin position="36"/>
        <end position="214"/>
    </location>
</feature>
<dbReference type="InterPro" id="IPR045357">
    <property type="entry name" value="Aminopeptidase_N-like_N"/>
</dbReference>
<dbReference type="SUPFAM" id="SSF63737">
    <property type="entry name" value="Leukotriene A4 hydrolase N-terminal domain"/>
    <property type="match status" value="1"/>
</dbReference>
<dbReference type="InterPro" id="IPR014782">
    <property type="entry name" value="Peptidase_M1_dom"/>
</dbReference>
<feature type="domain" description="ERAP1-like C-terminal" evidence="12">
    <location>
        <begin position="538"/>
        <end position="854"/>
    </location>
</feature>
<dbReference type="Proteomes" id="UP000727456">
    <property type="component" value="Unassembled WGS sequence"/>
</dbReference>
<dbReference type="Gene3D" id="2.60.40.1730">
    <property type="entry name" value="tricorn interacting facor f3 domain"/>
    <property type="match status" value="1"/>
</dbReference>
<proteinExistence type="inferred from homology"/>
<feature type="chain" id="PRO_5046560942" description="Aminopeptidase" evidence="10">
    <location>
        <begin position="19"/>
        <end position="876"/>
    </location>
</feature>
<evidence type="ECO:0000256" key="3">
    <source>
        <dbReference type="ARBA" id="ARBA00022438"/>
    </source>
</evidence>
<dbReference type="Pfam" id="PF17900">
    <property type="entry name" value="Peptidase_M1_N"/>
    <property type="match status" value="1"/>
</dbReference>
<keyword evidence="8 9" id="KW-0482">Metalloprotease</keyword>
<evidence type="ECO:0000256" key="10">
    <source>
        <dbReference type="SAM" id="SignalP"/>
    </source>
</evidence>
<dbReference type="PANTHER" id="PTHR11533">
    <property type="entry name" value="PROTEASE M1 ZINC METALLOPROTEASE"/>
    <property type="match status" value="1"/>
</dbReference>
<dbReference type="InterPro" id="IPR042097">
    <property type="entry name" value="Aminopeptidase_N-like_N_sf"/>
</dbReference>
<evidence type="ECO:0000256" key="1">
    <source>
        <dbReference type="ARBA" id="ARBA00000098"/>
    </source>
</evidence>
<gene>
    <name evidence="14" type="ORF">FHS31_000371</name>
</gene>
<comment type="catalytic activity">
    <reaction evidence="1">
        <text>Release of an N-terminal amino acid, Xaa-|-Yaa- from a peptide, amide or arylamide. Xaa is preferably Ala, but may be most amino acids including Pro (slow action). When a terminal hydrophobic residue is followed by a prolyl residue, the two may be released as an intact Xaa-Pro dipeptide.</text>
        <dbReference type="EC" id="3.4.11.2"/>
    </reaction>
</comment>
<dbReference type="RefSeq" id="WP_167071449.1">
    <property type="nucleotide sequence ID" value="NZ_JAAOZC010000001.1"/>
</dbReference>
<dbReference type="Gene3D" id="2.60.40.1910">
    <property type="match status" value="1"/>
</dbReference>
<feature type="signal peptide" evidence="10">
    <location>
        <begin position="1"/>
        <end position="18"/>
    </location>
</feature>
<evidence type="ECO:0000256" key="8">
    <source>
        <dbReference type="ARBA" id="ARBA00023049"/>
    </source>
</evidence>
<evidence type="ECO:0000259" key="13">
    <source>
        <dbReference type="Pfam" id="PF17900"/>
    </source>
</evidence>
<accession>A0ABX0TMN9</accession>
<keyword evidence="5 9" id="KW-0479">Metal-binding</keyword>
<dbReference type="Gene3D" id="1.25.50.20">
    <property type="match status" value="1"/>
</dbReference>
<comment type="similarity">
    <text evidence="2 9">Belongs to the peptidase M1 family.</text>
</comment>
<evidence type="ECO:0000259" key="12">
    <source>
        <dbReference type="Pfam" id="PF11838"/>
    </source>
</evidence>
<dbReference type="Pfam" id="PF01433">
    <property type="entry name" value="Peptidase_M1"/>
    <property type="match status" value="1"/>
</dbReference>
<reference evidence="14 15" key="1">
    <citation type="submission" date="2020-03" db="EMBL/GenBank/DDBJ databases">
        <title>Genomic Encyclopedia of Type Strains, Phase III (KMG-III): the genomes of soil and plant-associated and newly described type strains.</title>
        <authorList>
            <person name="Whitman W."/>
        </authorList>
    </citation>
    <scope>NUCLEOTIDE SEQUENCE [LARGE SCALE GENOMIC DNA]</scope>
    <source>
        <strain evidence="14 15">CECT 8804</strain>
    </source>
</reference>
<evidence type="ECO:0000256" key="5">
    <source>
        <dbReference type="ARBA" id="ARBA00022723"/>
    </source>
</evidence>
<organism evidence="14 15">
    <name type="scientific">Sphingomonas vulcanisoli</name>
    <dbReference type="NCBI Taxonomy" id="1658060"/>
    <lineage>
        <taxon>Bacteria</taxon>
        <taxon>Pseudomonadati</taxon>
        <taxon>Pseudomonadota</taxon>
        <taxon>Alphaproteobacteria</taxon>
        <taxon>Sphingomonadales</taxon>
        <taxon>Sphingomonadaceae</taxon>
        <taxon>Sphingomonas</taxon>
    </lineage>
</organism>
<evidence type="ECO:0000256" key="7">
    <source>
        <dbReference type="ARBA" id="ARBA00022833"/>
    </source>
</evidence>
<feature type="domain" description="Peptidase M1 membrane alanine aminopeptidase" evidence="11">
    <location>
        <begin position="257"/>
        <end position="459"/>
    </location>
</feature>
<dbReference type="InterPro" id="IPR050344">
    <property type="entry name" value="Peptidase_M1_aminopeptidases"/>
</dbReference>
<dbReference type="Pfam" id="PF11838">
    <property type="entry name" value="ERAP1_C"/>
    <property type="match status" value="1"/>
</dbReference>
<dbReference type="InterPro" id="IPR034016">
    <property type="entry name" value="M1_APN-typ"/>
</dbReference>
<evidence type="ECO:0000256" key="9">
    <source>
        <dbReference type="RuleBase" id="RU364040"/>
    </source>
</evidence>
<comment type="cofactor">
    <cofactor evidence="9">
        <name>Zn(2+)</name>
        <dbReference type="ChEBI" id="CHEBI:29105"/>
    </cofactor>
    <text evidence="9">Binds 1 zinc ion per subunit.</text>
</comment>
<dbReference type="EMBL" id="JAAOZC010000001">
    <property type="protein sequence ID" value="NIJ06789.1"/>
    <property type="molecule type" value="Genomic_DNA"/>
</dbReference>
<dbReference type="EC" id="3.4.11.-" evidence="9"/>
<keyword evidence="4 9" id="KW-0645">Protease</keyword>
<keyword evidence="3 9" id="KW-0031">Aminopeptidase</keyword>
<dbReference type="InterPro" id="IPR027268">
    <property type="entry name" value="Peptidase_M4/M1_CTD_sf"/>
</dbReference>
<evidence type="ECO:0000313" key="15">
    <source>
        <dbReference type="Proteomes" id="UP000727456"/>
    </source>
</evidence>
<dbReference type="SUPFAM" id="SSF55486">
    <property type="entry name" value="Metalloproteases ('zincins'), catalytic domain"/>
    <property type="match status" value="1"/>
</dbReference>
<dbReference type="InterPro" id="IPR024571">
    <property type="entry name" value="ERAP1-like_C_dom"/>
</dbReference>
<keyword evidence="6 9" id="KW-0378">Hydrolase</keyword>
<protein>
    <recommendedName>
        <fullName evidence="9">Aminopeptidase</fullName>
        <ecNumber evidence="9">3.4.11.-</ecNumber>
    </recommendedName>
</protein>
<evidence type="ECO:0000313" key="14">
    <source>
        <dbReference type="EMBL" id="NIJ06789.1"/>
    </source>
</evidence>
<evidence type="ECO:0000256" key="6">
    <source>
        <dbReference type="ARBA" id="ARBA00022801"/>
    </source>
</evidence>
<dbReference type="InterPro" id="IPR001930">
    <property type="entry name" value="Peptidase_M1"/>
</dbReference>
<keyword evidence="15" id="KW-1185">Reference proteome</keyword>
<name>A0ABX0TMN9_9SPHN</name>
<evidence type="ECO:0000256" key="4">
    <source>
        <dbReference type="ARBA" id="ARBA00022670"/>
    </source>
</evidence>
<keyword evidence="7 9" id="KW-0862">Zinc</keyword>
<dbReference type="CDD" id="cd09601">
    <property type="entry name" value="M1_APN-Q_like"/>
    <property type="match status" value="1"/>
</dbReference>
<comment type="caution">
    <text evidence="14">The sequence shown here is derived from an EMBL/GenBank/DDBJ whole genome shotgun (WGS) entry which is preliminary data.</text>
</comment>
<dbReference type="Gene3D" id="1.10.390.10">
    <property type="entry name" value="Neutral Protease Domain 2"/>
    <property type="match status" value="1"/>
</dbReference>
<keyword evidence="10" id="KW-0732">Signal</keyword>
<evidence type="ECO:0000259" key="11">
    <source>
        <dbReference type="Pfam" id="PF01433"/>
    </source>
</evidence>
<dbReference type="PANTHER" id="PTHR11533:SF174">
    <property type="entry name" value="PUROMYCIN-SENSITIVE AMINOPEPTIDASE-RELATED"/>
    <property type="match status" value="1"/>
</dbReference>
<sequence length="876" mass="93986">MRSLLLACLCTVSTAAIAADSDPAAPKGLLPDAATPSAYRLTFTIDPDQPRFSGHAEIDATVKAATPKLYMHGRDLHVADVYATVGGKRIPAHYAQVDPTGVVRLDFPQPLPAGKVTLTFDYDAAFGDTAAGLYRIKVADSWYSWTQFESIDARSAFPGFDQPGYKTPFEIKVLTTPANIVVSNAREVSSKSVAGAKPMTLHTFESTKPLPTYLVALVTGPFLHPTSSIPADPQRAAPLPLGAVATKAQAGKTDYVLAETPRIVQLLEDYFGQPFPFPKLDQIGSPIMPGAMENAGADIYGDGIILLDANASTRQKQSFGMVVAHELAHQWFGDLVSPVWWEDIWLNESFANWMGYRIGNAWRPELNIGVNAVNEAFTAMNTDALEVGRPIHQPITQNNRIDAAFDTITYGKGGQVIAMIAAYLGDEKFRDGVRLHISRHMYGNASTTDFFQALADAARDPRIVPAMQSFVDQQGVPVVTFARQGGTLVATQKRYAFLGSNPAPLHWTIPLCMRQGDAKSCRLLDKDSIAVPATGGVIMPNLNGQGYYRFDLAPADWRALIASSASLSGSEALAMDDSLWADFRAGTVPASSLITAAKTMAANPESNASVDAVARFGYLRSHGIIPEGAMGDYRKLMAGIYGPRLAALGFDPAAGAFRSDDPDRQKLRDSLVSAMANDAHDPAIRAKLAAAGDAYLGGDKKALSPTFLGTALAVIVERDGLPRAKTLMEAALSSEDAIFRSAALRAVAASGRPEVADWLLSFDDKRLRVPERLTLVRGIVDSPKTREKGMAWVTANYDRLAASNGIFFGSRLPEMFAVECSAQAADAIEAGFGPKVAKLGFGELSFRRMVENVRHCGALKEAKKAEVAAALKAAVS</sequence>
<dbReference type="PRINTS" id="PR00756">
    <property type="entry name" value="ALADIPTASE"/>
</dbReference>